<dbReference type="AlphaFoldDB" id="A0A917ALM1"/>
<gene>
    <name evidence="1" type="ORF">GCM10007140_06120</name>
</gene>
<organism evidence="1 2">
    <name type="scientific">Priestia taiwanensis</name>
    <dbReference type="NCBI Taxonomy" id="1347902"/>
    <lineage>
        <taxon>Bacteria</taxon>
        <taxon>Bacillati</taxon>
        <taxon>Bacillota</taxon>
        <taxon>Bacilli</taxon>
        <taxon>Bacillales</taxon>
        <taxon>Bacillaceae</taxon>
        <taxon>Priestia</taxon>
    </lineage>
</organism>
<keyword evidence="2" id="KW-1185">Reference proteome</keyword>
<reference evidence="1" key="1">
    <citation type="journal article" date="2014" name="Int. J. Syst. Evol. Microbiol.">
        <title>Complete genome sequence of Corynebacterium casei LMG S-19264T (=DSM 44701T), isolated from a smear-ripened cheese.</title>
        <authorList>
            <consortium name="US DOE Joint Genome Institute (JGI-PGF)"/>
            <person name="Walter F."/>
            <person name="Albersmeier A."/>
            <person name="Kalinowski J."/>
            <person name="Ruckert C."/>
        </authorList>
    </citation>
    <scope>NUCLEOTIDE SEQUENCE</scope>
    <source>
        <strain evidence="1">CGMCC 1.12698</strain>
    </source>
</reference>
<dbReference type="EMBL" id="BMFK01000001">
    <property type="protein sequence ID" value="GGE58552.1"/>
    <property type="molecule type" value="Genomic_DNA"/>
</dbReference>
<reference evidence="1" key="2">
    <citation type="submission" date="2020-09" db="EMBL/GenBank/DDBJ databases">
        <authorList>
            <person name="Sun Q."/>
            <person name="Zhou Y."/>
        </authorList>
    </citation>
    <scope>NUCLEOTIDE SEQUENCE</scope>
    <source>
        <strain evidence="1">CGMCC 1.12698</strain>
    </source>
</reference>
<name>A0A917ALM1_9BACI</name>
<protein>
    <submittedName>
        <fullName evidence="1">Uncharacterized protein</fullName>
    </submittedName>
</protein>
<proteinExistence type="predicted"/>
<dbReference type="RefSeq" id="WP_188386965.1">
    <property type="nucleotide sequence ID" value="NZ_BMFK01000001.1"/>
</dbReference>
<sequence length="83" mass="9475">MDSEKFRIRFGDMDIRVHKQSPTMFDVVVGNCKTGNGILMCSVEQERQPYPFYKVVNLQVFSEEKSSIDSQGILLQLIGGFKL</sequence>
<comment type="caution">
    <text evidence="1">The sequence shown here is derived from an EMBL/GenBank/DDBJ whole genome shotgun (WGS) entry which is preliminary data.</text>
</comment>
<accession>A0A917ALM1</accession>
<dbReference type="Proteomes" id="UP000605259">
    <property type="component" value="Unassembled WGS sequence"/>
</dbReference>
<evidence type="ECO:0000313" key="1">
    <source>
        <dbReference type="EMBL" id="GGE58552.1"/>
    </source>
</evidence>
<evidence type="ECO:0000313" key="2">
    <source>
        <dbReference type="Proteomes" id="UP000605259"/>
    </source>
</evidence>